<sequence>MLAQHLWPMAALVLTGALLGRAQVNAKSNDTINCYSGWDVYVTSEFPKGMKTCRSSTVCSEYQSWKNWKERPGFFELYMHCGPCSDHEFTEGNFTQCRDCITDLCNDKFAKQLVPKRQSLITCYASSNFEEAKIFHPIWRLCPREHGCGTGFVLNGLTAVGCGNDCEDLGWKMCSRCYSRLCNDRGDYWNYGDPDAKPRPYLKDRKLLSDEAVSVSSPVTRPTALVSVLSLVTAPALGLVWHQQLLMPSLNSCTVCSGPKYSANE</sequence>
<dbReference type="Proteomes" id="UP000095280">
    <property type="component" value="Unplaced"/>
</dbReference>
<evidence type="ECO:0000313" key="3">
    <source>
        <dbReference type="WBParaSite" id="maker-uti_cns_0009803-snap-gene-0.3-mRNA-1"/>
    </source>
</evidence>
<reference evidence="3" key="1">
    <citation type="submission" date="2016-11" db="UniProtKB">
        <authorList>
            <consortium name="WormBaseParasite"/>
        </authorList>
    </citation>
    <scope>IDENTIFICATION</scope>
</reference>
<dbReference type="WBParaSite" id="maker-uti_cns_0009803-snap-gene-0.3-mRNA-1">
    <property type="protein sequence ID" value="maker-uti_cns_0009803-snap-gene-0.3-mRNA-1"/>
    <property type="gene ID" value="maker-uti_cns_0009803-snap-gene-0.3"/>
</dbReference>
<protein>
    <submittedName>
        <fullName evidence="3">Folate_rec domain-containing protein</fullName>
    </submittedName>
</protein>
<feature type="signal peptide" evidence="1">
    <location>
        <begin position="1"/>
        <end position="26"/>
    </location>
</feature>
<organism evidence="2 3">
    <name type="scientific">Macrostomum lignano</name>
    <dbReference type="NCBI Taxonomy" id="282301"/>
    <lineage>
        <taxon>Eukaryota</taxon>
        <taxon>Metazoa</taxon>
        <taxon>Spiralia</taxon>
        <taxon>Lophotrochozoa</taxon>
        <taxon>Platyhelminthes</taxon>
        <taxon>Rhabditophora</taxon>
        <taxon>Macrostomorpha</taxon>
        <taxon>Macrostomida</taxon>
        <taxon>Macrostomidae</taxon>
        <taxon>Macrostomum</taxon>
    </lineage>
</organism>
<accession>A0A1I8I397</accession>
<dbReference type="AlphaFoldDB" id="A0A1I8I397"/>
<keyword evidence="1" id="KW-0732">Signal</keyword>
<feature type="chain" id="PRO_5009320656" evidence="1">
    <location>
        <begin position="27"/>
        <end position="265"/>
    </location>
</feature>
<name>A0A1I8I397_9PLAT</name>
<keyword evidence="2" id="KW-1185">Reference proteome</keyword>
<evidence type="ECO:0000313" key="2">
    <source>
        <dbReference type="Proteomes" id="UP000095280"/>
    </source>
</evidence>
<evidence type="ECO:0000256" key="1">
    <source>
        <dbReference type="SAM" id="SignalP"/>
    </source>
</evidence>
<proteinExistence type="predicted"/>